<keyword evidence="2 7" id="KW-0813">Transport</keyword>
<proteinExistence type="inferred from homology"/>
<feature type="transmembrane region" description="Helical" evidence="7">
    <location>
        <begin position="180"/>
        <end position="202"/>
    </location>
</feature>
<organism evidence="9 10">
    <name type="scientific">Devosia nitrariae</name>
    <dbReference type="NCBI Taxonomy" id="2071872"/>
    <lineage>
        <taxon>Bacteria</taxon>
        <taxon>Pseudomonadati</taxon>
        <taxon>Pseudomonadota</taxon>
        <taxon>Alphaproteobacteria</taxon>
        <taxon>Hyphomicrobiales</taxon>
        <taxon>Devosiaceae</taxon>
        <taxon>Devosia</taxon>
    </lineage>
</organism>
<dbReference type="PANTHER" id="PTHR43744:SF2">
    <property type="entry name" value="ARABINOOLIGOSACCHARIDES TRANSPORT SYSTEM PERMEASE PROTEIN ARAQ"/>
    <property type="match status" value="1"/>
</dbReference>
<evidence type="ECO:0000256" key="6">
    <source>
        <dbReference type="ARBA" id="ARBA00023136"/>
    </source>
</evidence>
<comment type="caution">
    <text evidence="9">The sequence shown here is derived from an EMBL/GenBank/DDBJ whole genome shotgun (WGS) entry which is preliminary data.</text>
</comment>
<evidence type="ECO:0000256" key="1">
    <source>
        <dbReference type="ARBA" id="ARBA00004651"/>
    </source>
</evidence>
<comment type="similarity">
    <text evidence="7">Belongs to the binding-protein-dependent transport system permease family.</text>
</comment>
<feature type="transmembrane region" description="Helical" evidence="7">
    <location>
        <begin position="107"/>
        <end position="129"/>
    </location>
</feature>
<dbReference type="Pfam" id="PF00528">
    <property type="entry name" value="BPD_transp_1"/>
    <property type="match status" value="1"/>
</dbReference>
<name>A0ABQ5W968_9HYPH</name>
<feature type="transmembrane region" description="Helical" evidence="7">
    <location>
        <begin position="74"/>
        <end position="95"/>
    </location>
</feature>
<dbReference type="PANTHER" id="PTHR43744">
    <property type="entry name" value="ABC TRANSPORTER PERMEASE PROTEIN MG189-RELATED-RELATED"/>
    <property type="match status" value="1"/>
</dbReference>
<keyword evidence="5 7" id="KW-1133">Transmembrane helix</keyword>
<dbReference type="EMBL" id="BSNS01000020">
    <property type="protein sequence ID" value="GLQ56324.1"/>
    <property type="molecule type" value="Genomic_DNA"/>
</dbReference>
<evidence type="ECO:0000313" key="10">
    <source>
        <dbReference type="Proteomes" id="UP001156691"/>
    </source>
</evidence>
<reference evidence="10" key="1">
    <citation type="journal article" date="2019" name="Int. J. Syst. Evol. Microbiol.">
        <title>The Global Catalogue of Microorganisms (GCM) 10K type strain sequencing project: providing services to taxonomists for standard genome sequencing and annotation.</title>
        <authorList>
            <consortium name="The Broad Institute Genomics Platform"/>
            <consortium name="The Broad Institute Genome Sequencing Center for Infectious Disease"/>
            <person name="Wu L."/>
            <person name="Ma J."/>
        </authorList>
    </citation>
    <scope>NUCLEOTIDE SEQUENCE [LARGE SCALE GENOMIC DNA]</scope>
    <source>
        <strain evidence="10">NBRC 112416</strain>
    </source>
</reference>
<keyword evidence="3" id="KW-1003">Cell membrane</keyword>
<gene>
    <name evidence="9" type="primary">lacG_2</name>
    <name evidence="9" type="ORF">GCM10010862_35830</name>
</gene>
<feature type="transmembrane region" description="Helical" evidence="7">
    <location>
        <begin position="12"/>
        <end position="33"/>
    </location>
</feature>
<evidence type="ECO:0000256" key="5">
    <source>
        <dbReference type="ARBA" id="ARBA00022989"/>
    </source>
</evidence>
<dbReference type="RefSeq" id="WP_284341740.1">
    <property type="nucleotide sequence ID" value="NZ_BSNS01000020.1"/>
</dbReference>
<dbReference type="InterPro" id="IPR035906">
    <property type="entry name" value="MetI-like_sf"/>
</dbReference>
<protein>
    <submittedName>
        <fullName evidence="9">Lactose ABC transporter permease</fullName>
    </submittedName>
</protein>
<keyword evidence="4 7" id="KW-0812">Transmembrane</keyword>
<keyword evidence="10" id="KW-1185">Reference proteome</keyword>
<dbReference type="Gene3D" id="1.10.3720.10">
    <property type="entry name" value="MetI-like"/>
    <property type="match status" value="1"/>
</dbReference>
<evidence type="ECO:0000256" key="2">
    <source>
        <dbReference type="ARBA" id="ARBA00022448"/>
    </source>
</evidence>
<dbReference type="SUPFAM" id="SSF161098">
    <property type="entry name" value="MetI-like"/>
    <property type="match status" value="1"/>
</dbReference>
<evidence type="ECO:0000313" key="9">
    <source>
        <dbReference type="EMBL" id="GLQ56324.1"/>
    </source>
</evidence>
<evidence type="ECO:0000256" key="4">
    <source>
        <dbReference type="ARBA" id="ARBA00022692"/>
    </source>
</evidence>
<sequence>MSNPIALLGRTAQYVLLSFAAFISIFPFFWMAVGATNTSPDIVRGKATPGSALLTNIVTFFTSEDLPRVLFNSFFIAGVGTVLTLLVSSLAGYGFEIFRSRVREKVFGGMLLMLSIPFAALMIPLFVMMANLKLINTYQAIILPTVASIFIIFYFRQATKAFPTELRDAARIDGLKEWQIFLHVYMPVMRSTYAAATIIVFMTHWNNYLWPLIVLQTNDMKVLTLVVASLTSAYNPNYGTVMVGAIVATLPTLVIFFLLQRRFVEGMLGAVK</sequence>
<dbReference type="Proteomes" id="UP001156691">
    <property type="component" value="Unassembled WGS sequence"/>
</dbReference>
<accession>A0ABQ5W968</accession>
<feature type="domain" description="ABC transmembrane type-1" evidence="8">
    <location>
        <begin position="70"/>
        <end position="259"/>
    </location>
</feature>
<dbReference type="InterPro" id="IPR000515">
    <property type="entry name" value="MetI-like"/>
</dbReference>
<dbReference type="CDD" id="cd06261">
    <property type="entry name" value="TM_PBP2"/>
    <property type="match status" value="1"/>
</dbReference>
<keyword evidence="6 7" id="KW-0472">Membrane</keyword>
<dbReference type="PROSITE" id="PS50928">
    <property type="entry name" value="ABC_TM1"/>
    <property type="match status" value="1"/>
</dbReference>
<feature type="transmembrane region" description="Helical" evidence="7">
    <location>
        <begin position="238"/>
        <end position="259"/>
    </location>
</feature>
<comment type="subcellular location">
    <subcellularLocation>
        <location evidence="1 7">Cell membrane</location>
        <topology evidence="1 7">Multi-pass membrane protein</topology>
    </subcellularLocation>
</comment>
<feature type="transmembrane region" description="Helical" evidence="7">
    <location>
        <begin position="135"/>
        <end position="155"/>
    </location>
</feature>
<evidence type="ECO:0000256" key="7">
    <source>
        <dbReference type="RuleBase" id="RU363032"/>
    </source>
</evidence>
<evidence type="ECO:0000256" key="3">
    <source>
        <dbReference type="ARBA" id="ARBA00022475"/>
    </source>
</evidence>
<evidence type="ECO:0000259" key="8">
    <source>
        <dbReference type="PROSITE" id="PS50928"/>
    </source>
</evidence>